<feature type="domain" description="DUF4246" evidence="2">
    <location>
        <begin position="79"/>
        <end position="399"/>
    </location>
</feature>
<dbReference type="PANTHER" id="PTHR33119:SF1">
    <property type="entry name" value="FE2OG DIOXYGENASE DOMAIN-CONTAINING PROTEIN"/>
    <property type="match status" value="1"/>
</dbReference>
<gene>
    <name evidence="3" type="ORF">HGRIS_007475</name>
</gene>
<dbReference type="EMBL" id="JASNQZ010000011">
    <property type="protein sequence ID" value="KAL0950698.1"/>
    <property type="molecule type" value="Genomic_DNA"/>
</dbReference>
<name>A0ABR3J5C6_9AGAR</name>
<evidence type="ECO:0000313" key="3">
    <source>
        <dbReference type="EMBL" id="KAL0950698.1"/>
    </source>
</evidence>
<protein>
    <recommendedName>
        <fullName evidence="2">DUF4246 domain-containing protein</fullName>
    </recommendedName>
</protein>
<evidence type="ECO:0000256" key="1">
    <source>
        <dbReference type="SAM" id="Coils"/>
    </source>
</evidence>
<evidence type="ECO:0000259" key="2">
    <source>
        <dbReference type="Pfam" id="PF14033"/>
    </source>
</evidence>
<evidence type="ECO:0000313" key="4">
    <source>
        <dbReference type="Proteomes" id="UP001556367"/>
    </source>
</evidence>
<comment type="caution">
    <text evidence="3">The sequence shown here is derived from an EMBL/GenBank/DDBJ whole genome shotgun (WGS) entry which is preliminary data.</text>
</comment>
<reference evidence="4" key="1">
    <citation type="submission" date="2024-06" db="EMBL/GenBank/DDBJ databases">
        <title>Multi-omics analyses provide insights into the biosynthesis of the anticancer antibiotic pleurotin in Hohenbuehelia grisea.</title>
        <authorList>
            <person name="Weaver J.A."/>
            <person name="Alberti F."/>
        </authorList>
    </citation>
    <scope>NUCLEOTIDE SEQUENCE [LARGE SCALE GENOMIC DNA]</scope>
    <source>
        <strain evidence="4">T-177</strain>
    </source>
</reference>
<keyword evidence="4" id="KW-1185">Reference proteome</keyword>
<proteinExistence type="predicted"/>
<dbReference type="InterPro" id="IPR049192">
    <property type="entry name" value="DUF4246_C"/>
</dbReference>
<sequence>MKWADEAQLFGEDSEDEDKALVAQAISDLKAEARRILELDCKVHLTSRNIPAQAIDFRSIGVDVENAVKFARNAQYAIFTPKLQEDIGVFVSDGLVPKSLHKELVRQLDLLASYEPKDFHPGSNCKVLDLIHPSLYPFVAGWTEVTDETRMPEPPDNLLQSTLSAMRDYDFESRYGWLPSTFRMSEDGQNVQIHSYINGLGPRERFPDLYRVIEQVFLIALPHLERTLNFEYEYELTPAQKRWEKRCEARTSASDSRGYIEKEEWQKILIAHQAVKAEEEEQARKLDEQRLDTKAEEIRNTSEIRAAGLSPSIWKGMDLKVIVKAANYILMPGDKYEGSWHMEGMEESLFGCVSHERIVASAIYYYDTDPEVQDEGLGFRRLRDPEEDFPGREEYRHDDFVVPIKPQEDAGKGLNPDMYT</sequence>
<dbReference type="Proteomes" id="UP001556367">
    <property type="component" value="Unassembled WGS sequence"/>
</dbReference>
<organism evidence="3 4">
    <name type="scientific">Hohenbuehelia grisea</name>
    <dbReference type="NCBI Taxonomy" id="104357"/>
    <lineage>
        <taxon>Eukaryota</taxon>
        <taxon>Fungi</taxon>
        <taxon>Dikarya</taxon>
        <taxon>Basidiomycota</taxon>
        <taxon>Agaricomycotina</taxon>
        <taxon>Agaricomycetes</taxon>
        <taxon>Agaricomycetidae</taxon>
        <taxon>Agaricales</taxon>
        <taxon>Pleurotineae</taxon>
        <taxon>Pleurotaceae</taxon>
        <taxon>Hohenbuehelia</taxon>
    </lineage>
</organism>
<dbReference type="PANTHER" id="PTHR33119">
    <property type="entry name" value="IFI3P"/>
    <property type="match status" value="1"/>
</dbReference>
<dbReference type="InterPro" id="IPR025340">
    <property type="entry name" value="DUF4246"/>
</dbReference>
<feature type="coiled-coil region" evidence="1">
    <location>
        <begin position="269"/>
        <end position="297"/>
    </location>
</feature>
<dbReference type="Pfam" id="PF14033">
    <property type="entry name" value="DUF4246"/>
    <property type="match status" value="1"/>
</dbReference>
<accession>A0ABR3J5C6</accession>
<keyword evidence="1" id="KW-0175">Coiled coil</keyword>